<evidence type="ECO:0000313" key="2">
    <source>
        <dbReference type="Proteomes" id="UP000308600"/>
    </source>
</evidence>
<gene>
    <name evidence="1" type="ORF">BDN72DRAFT_765278</name>
</gene>
<organism evidence="1 2">
    <name type="scientific">Pluteus cervinus</name>
    <dbReference type="NCBI Taxonomy" id="181527"/>
    <lineage>
        <taxon>Eukaryota</taxon>
        <taxon>Fungi</taxon>
        <taxon>Dikarya</taxon>
        <taxon>Basidiomycota</taxon>
        <taxon>Agaricomycotina</taxon>
        <taxon>Agaricomycetes</taxon>
        <taxon>Agaricomycetidae</taxon>
        <taxon>Agaricales</taxon>
        <taxon>Pluteineae</taxon>
        <taxon>Pluteaceae</taxon>
        <taxon>Pluteus</taxon>
    </lineage>
</organism>
<sequence length="439" mass="48498">MASDSSFQPLQLKGEIMDLEFTIDTDHRKRRRNRTTQSCLNCHTSKRKCDRKRPCQRCIQLGLTGLCVYEIDDPALRDDPTVDENTRLRNRIAELESLVRELRGKPHPRWADSNFRDGDPNEKWHSRASKCTPLAKRRTVDGIDDHGGGRVISSLLTPIKTEPTQEQGPQLYRFSPSPPPMRYHTFPADVRGSSNSSFDADHARPNYNNTHQSNGSSGVPAYHTSPSSSPSGNYAPHNHQASSNSYSEGGAGAHYSLSGSDDGHYTDQQQQPQQHYSSDGSSSPTYCPCRTNPATAVAYVSLSQQLQTSLNSLRQYSHHPPNTQCALYRRMVELHSLMKCVSFAPIPISDRRCLPIRSISGSDPAESTRPTYANNTPTDRDSNEILSPLSASSGHTSFHTNSSGGVSPQEWNSLAAAGYNSYFPLPSGGDQGMYAHVMS</sequence>
<proteinExistence type="predicted"/>
<protein>
    <submittedName>
        <fullName evidence="1">Uncharacterized protein</fullName>
    </submittedName>
</protein>
<dbReference type="EMBL" id="ML208300">
    <property type="protein sequence ID" value="TFK71255.1"/>
    <property type="molecule type" value="Genomic_DNA"/>
</dbReference>
<dbReference type="Proteomes" id="UP000308600">
    <property type="component" value="Unassembled WGS sequence"/>
</dbReference>
<name>A0ACD3B0D2_9AGAR</name>
<accession>A0ACD3B0D2</accession>
<reference evidence="1 2" key="1">
    <citation type="journal article" date="2019" name="Nat. Ecol. Evol.">
        <title>Megaphylogeny resolves global patterns of mushroom evolution.</title>
        <authorList>
            <person name="Varga T."/>
            <person name="Krizsan K."/>
            <person name="Foldi C."/>
            <person name="Dima B."/>
            <person name="Sanchez-Garcia M."/>
            <person name="Sanchez-Ramirez S."/>
            <person name="Szollosi G.J."/>
            <person name="Szarkandi J.G."/>
            <person name="Papp V."/>
            <person name="Albert L."/>
            <person name="Andreopoulos W."/>
            <person name="Angelini C."/>
            <person name="Antonin V."/>
            <person name="Barry K.W."/>
            <person name="Bougher N.L."/>
            <person name="Buchanan P."/>
            <person name="Buyck B."/>
            <person name="Bense V."/>
            <person name="Catcheside P."/>
            <person name="Chovatia M."/>
            <person name="Cooper J."/>
            <person name="Damon W."/>
            <person name="Desjardin D."/>
            <person name="Finy P."/>
            <person name="Geml J."/>
            <person name="Haridas S."/>
            <person name="Hughes K."/>
            <person name="Justo A."/>
            <person name="Karasinski D."/>
            <person name="Kautmanova I."/>
            <person name="Kiss B."/>
            <person name="Kocsube S."/>
            <person name="Kotiranta H."/>
            <person name="LaButti K.M."/>
            <person name="Lechner B.E."/>
            <person name="Liimatainen K."/>
            <person name="Lipzen A."/>
            <person name="Lukacs Z."/>
            <person name="Mihaltcheva S."/>
            <person name="Morgado L.N."/>
            <person name="Niskanen T."/>
            <person name="Noordeloos M.E."/>
            <person name="Ohm R.A."/>
            <person name="Ortiz-Santana B."/>
            <person name="Ovrebo C."/>
            <person name="Racz N."/>
            <person name="Riley R."/>
            <person name="Savchenko A."/>
            <person name="Shiryaev A."/>
            <person name="Soop K."/>
            <person name="Spirin V."/>
            <person name="Szebenyi C."/>
            <person name="Tomsovsky M."/>
            <person name="Tulloss R.E."/>
            <person name="Uehling J."/>
            <person name="Grigoriev I.V."/>
            <person name="Vagvolgyi C."/>
            <person name="Papp T."/>
            <person name="Martin F.M."/>
            <person name="Miettinen O."/>
            <person name="Hibbett D.S."/>
            <person name="Nagy L.G."/>
        </authorList>
    </citation>
    <scope>NUCLEOTIDE SEQUENCE [LARGE SCALE GENOMIC DNA]</scope>
    <source>
        <strain evidence="1 2">NL-1719</strain>
    </source>
</reference>
<keyword evidence="2" id="KW-1185">Reference proteome</keyword>
<evidence type="ECO:0000313" key="1">
    <source>
        <dbReference type="EMBL" id="TFK71255.1"/>
    </source>
</evidence>